<dbReference type="OrthoDB" id="9802667at2"/>
<dbReference type="Proteomes" id="UP000267268">
    <property type="component" value="Chromosome 2"/>
</dbReference>
<dbReference type="PANTHER" id="PTHR30246">
    <property type="entry name" value="2-KETO-3-DEOXY-6-PHOSPHOGLUCONATE ALDOLASE"/>
    <property type="match status" value="1"/>
</dbReference>
<sequence>MKFSRIDIALMMKSVGMVPVFYHKDIEVCKQVLKACYKGGARVFEFTNRGDFAHEVFAELVHFRNKELPELALGIGTIYDAPTTALYLQLGADFIVSPILNAEMAKICNRRKVSWSPGCGTLTEISYAEELGAEVVKIFPGAQVGGPEFVKAVKGPQPWSSIMPTGGVKPTEENLRSWIDAGVHCVGIGSQLFVKDTNGDFNLEQIENKVAYVIEMIHQIRVQEVEIV</sequence>
<gene>
    <name evidence="6" type="ORF">EI427_25365</name>
</gene>
<dbReference type="KEGG" id="fll:EI427_25365"/>
<dbReference type="Gene3D" id="3.20.20.70">
    <property type="entry name" value="Aldolase class I"/>
    <property type="match status" value="1"/>
</dbReference>
<dbReference type="InterPro" id="IPR013785">
    <property type="entry name" value="Aldolase_TIM"/>
</dbReference>
<dbReference type="CDD" id="cd00452">
    <property type="entry name" value="KDPG_aldolase"/>
    <property type="match status" value="1"/>
</dbReference>
<evidence type="ECO:0000256" key="3">
    <source>
        <dbReference type="ARBA" id="ARBA00011233"/>
    </source>
</evidence>
<keyword evidence="4" id="KW-0456">Lyase</keyword>
<dbReference type="Pfam" id="PF01081">
    <property type="entry name" value="Aldolase"/>
    <property type="match status" value="1"/>
</dbReference>
<keyword evidence="5" id="KW-0119">Carbohydrate metabolism</keyword>
<dbReference type="RefSeq" id="WP_126620360.1">
    <property type="nucleotide sequence ID" value="NZ_CP034563.1"/>
</dbReference>
<comment type="similarity">
    <text evidence="2">Belongs to the KHG/KDPG aldolase family.</text>
</comment>
<evidence type="ECO:0000256" key="1">
    <source>
        <dbReference type="ARBA" id="ARBA00004761"/>
    </source>
</evidence>
<dbReference type="SUPFAM" id="SSF51569">
    <property type="entry name" value="Aldolase"/>
    <property type="match status" value="1"/>
</dbReference>
<dbReference type="GO" id="GO:0016829">
    <property type="term" value="F:lyase activity"/>
    <property type="evidence" value="ECO:0007669"/>
    <property type="project" value="UniProtKB-KW"/>
</dbReference>
<evidence type="ECO:0000256" key="5">
    <source>
        <dbReference type="ARBA" id="ARBA00023277"/>
    </source>
</evidence>
<comment type="subunit">
    <text evidence="3">Homotrimer.</text>
</comment>
<dbReference type="EMBL" id="CP034563">
    <property type="protein sequence ID" value="AZQ65545.1"/>
    <property type="molecule type" value="Genomic_DNA"/>
</dbReference>
<evidence type="ECO:0000256" key="2">
    <source>
        <dbReference type="ARBA" id="ARBA00006906"/>
    </source>
</evidence>
<evidence type="ECO:0000313" key="6">
    <source>
        <dbReference type="EMBL" id="AZQ65545.1"/>
    </source>
</evidence>
<dbReference type="InterPro" id="IPR000887">
    <property type="entry name" value="Aldlse_KDPG_KHG"/>
</dbReference>
<keyword evidence="7" id="KW-1185">Reference proteome</keyword>
<accession>A0A3S9PBD3</accession>
<proteinExistence type="inferred from homology"/>
<name>A0A3S9PBD3_9BACT</name>
<dbReference type="PANTHER" id="PTHR30246:SF1">
    <property type="entry name" value="2-DEHYDRO-3-DEOXY-6-PHOSPHOGALACTONATE ALDOLASE-RELATED"/>
    <property type="match status" value="1"/>
</dbReference>
<evidence type="ECO:0000313" key="7">
    <source>
        <dbReference type="Proteomes" id="UP000267268"/>
    </source>
</evidence>
<protein>
    <submittedName>
        <fullName evidence="6">Bifunctional 4-hydroxy-2-oxoglutarate aldolase/2-dehydro-3-deoxy-phosphogluconate aldolase</fullName>
    </submittedName>
</protein>
<dbReference type="AlphaFoldDB" id="A0A3S9PBD3"/>
<comment type="pathway">
    <text evidence="1">Carbohydrate acid metabolism.</text>
</comment>
<dbReference type="NCBIfam" id="NF005499">
    <property type="entry name" value="PRK07114.1"/>
    <property type="match status" value="1"/>
</dbReference>
<evidence type="ECO:0000256" key="4">
    <source>
        <dbReference type="ARBA" id="ARBA00023239"/>
    </source>
</evidence>
<reference evidence="6 7" key="1">
    <citation type="submission" date="2018-12" db="EMBL/GenBank/DDBJ databases">
        <title>Flammeovirga pectinis sp. nov., isolated from the gut of the Korean scallop, Patinopecten yessoensis.</title>
        <authorList>
            <person name="Bae J.-W."/>
            <person name="Jeong Y.-S."/>
            <person name="Kang W."/>
        </authorList>
    </citation>
    <scope>NUCLEOTIDE SEQUENCE [LARGE SCALE GENOMIC DNA]</scope>
    <source>
        <strain evidence="6 7">L12M1</strain>
    </source>
</reference>
<organism evidence="6 7">
    <name type="scientific">Flammeovirga pectinis</name>
    <dbReference type="NCBI Taxonomy" id="2494373"/>
    <lineage>
        <taxon>Bacteria</taxon>
        <taxon>Pseudomonadati</taxon>
        <taxon>Bacteroidota</taxon>
        <taxon>Cytophagia</taxon>
        <taxon>Cytophagales</taxon>
        <taxon>Flammeovirgaceae</taxon>
        <taxon>Flammeovirga</taxon>
    </lineage>
</organism>